<evidence type="ECO:0000259" key="2">
    <source>
        <dbReference type="Pfam" id="PF13581"/>
    </source>
</evidence>
<keyword evidence="1" id="KW-0808">Transferase</keyword>
<protein>
    <submittedName>
        <fullName evidence="3">ATP-binding protein</fullName>
    </submittedName>
</protein>
<comment type="caution">
    <text evidence="3">The sequence shown here is derived from an EMBL/GenBank/DDBJ whole genome shotgun (WGS) entry which is preliminary data.</text>
</comment>
<dbReference type="Proteomes" id="UP001631949">
    <property type="component" value="Unassembled WGS sequence"/>
</dbReference>
<dbReference type="EMBL" id="JBJUVG010000003">
    <property type="protein sequence ID" value="MFM9413483.1"/>
    <property type="molecule type" value="Genomic_DNA"/>
</dbReference>
<dbReference type="PANTHER" id="PTHR35526">
    <property type="entry name" value="ANTI-SIGMA-F FACTOR RSBW-RELATED"/>
    <property type="match status" value="1"/>
</dbReference>
<accession>A0ABW9GY49</accession>
<dbReference type="InterPro" id="IPR036890">
    <property type="entry name" value="HATPase_C_sf"/>
</dbReference>
<sequence>MRVLLLYDIGDIRPSIHEVLTAAAVAGACPDRLNDLKLCLYELLGNALLHSQGAVALTCSFEADGVRVSVRQTAPWQGEALEGCHKCLEAEITRESGRGLFLVRALSDDLEYREESRDMRLRMRLV</sequence>
<keyword evidence="1" id="KW-0723">Serine/threonine-protein kinase</keyword>
<keyword evidence="4" id="KW-1185">Reference proteome</keyword>
<dbReference type="SUPFAM" id="SSF55874">
    <property type="entry name" value="ATPase domain of HSP90 chaperone/DNA topoisomerase II/histidine kinase"/>
    <property type="match status" value="1"/>
</dbReference>
<dbReference type="PANTHER" id="PTHR35526:SF3">
    <property type="entry name" value="ANTI-SIGMA-F FACTOR RSBW"/>
    <property type="match status" value="1"/>
</dbReference>
<feature type="domain" description="Histidine kinase/HSP90-like ATPase" evidence="2">
    <location>
        <begin position="16"/>
        <end position="124"/>
    </location>
</feature>
<dbReference type="InterPro" id="IPR050267">
    <property type="entry name" value="Anti-sigma-factor_SerPK"/>
</dbReference>
<dbReference type="Gene3D" id="3.30.565.10">
    <property type="entry name" value="Histidine kinase-like ATPase, C-terminal domain"/>
    <property type="match status" value="1"/>
</dbReference>
<gene>
    <name evidence="3" type="ORF">ACKQTC_03790</name>
</gene>
<dbReference type="RefSeq" id="WP_408977097.1">
    <property type="nucleotide sequence ID" value="NZ_JBJUVG010000003.1"/>
</dbReference>
<organism evidence="3 4">
    <name type="scientific">Peptococcus simiae</name>
    <dbReference type="NCBI Taxonomy" id="1643805"/>
    <lineage>
        <taxon>Bacteria</taxon>
        <taxon>Bacillati</taxon>
        <taxon>Bacillota</taxon>
        <taxon>Clostridia</taxon>
        <taxon>Eubacteriales</taxon>
        <taxon>Peptococcaceae</taxon>
        <taxon>Peptococcus</taxon>
    </lineage>
</organism>
<dbReference type="GO" id="GO:0005524">
    <property type="term" value="F:ATP binding"/>
    <property type="evidence" value="ECO:0007669"/>
    <property type="project" value="UniProtKB-KW"/>
</dbReference>
<evidence type="ECO:0000313" key="3">
    <source>
        <dbReference type="EMBL" id="MFM9413483.1"/>
    </source>
</evidence>
<name>A0ABW9GY49_9FIRM</name>
<keyword evidence="1" id="KW-0418">Kinase</keyword>
<proteinExistence type="predicted"/>
<dbReference type="PROSITE" id="PS51257">
    <property type="entry name" value="PROKAR_LIPOPROTEIN"/>
    <property type="match status" value="1"/>
</dbReference>
<keyword evidence="3" id="KW-0067">ATP-binding</keyword>
<reference evidence="3 4" key="1">
    <citation type="journal article" date="2016" name="Int. J. Syst. Evol. Microbiol.">
        <title>Peptococcus simiae sp. nov., isolated from rhesus macaque faeces and emended description of the genus Peptococcus.</title>
        <authorList>
            <person name="Shkoporov A.N."/>
            <person name="Efimov B.A."/>
            <person name="Kondova I."/>
            <person name="Ouwerling B."/>
            <person name="Chaplin A.V."/>
            <person name="Shcherbakova V.A."/>
            <person name="Langermans J.A.M."/>
        </authorList>
    </citation>
    <scope>NUCLEOTIDE SEQUENCE [LARGE SCALE GENOMIC DNA]</scope>
    <source>
        <strain evidence="3 4">M108</strain>
    </source>
</reference>
<dbReference type="InterPro" id="IPR003594">
    <property type="entry name" value="HATPase_dom"/>
</dbReference>
<dbReference type="Pfam" id="PF13581">
    <property type="entry name" value="HATPase_c_2"/>
    <property type="match status" value="1"/>
</dbReference>
<keyword evidence="3" id="KW-0547">Nucleotide-binding</keyword>
<evidence type="ECO:0000313" key="4">
    <source>
        <dbReference type="Proteomes" id="UP001631949"/>
    </source>
</evidence>
<evidence type="ECO:0000256" key="1">
    <source>
        <dbReference type="ARBA" id="ARBA00022527"/>
    </source>
</evidence>
<dbReference type="CDD" id="cd16936">
    <property type="entry name" value="HATPase_RsbW-like"/>
    <property type="match status" value="1"/>
</dbReference>